<reference evidence="1 2" key="1">
    <citation type="submission" date="2019-05" db="EMBL/GenBank/DDBJ databases">
        <title>Another draft genome of Portunus trituberculatus and its Hox gene families provides insights of decapod evolution.</title>
        <authorList>
            <person name="Jeong J.-H."/>
            <person name="Song I."/>
            <person name="Kim S."/>
            <person name="Choi T."/>
            <person name="Kim D."/>
            <person name="Ryu S."/>
            <person name="Kim W."/>
        </authorList>
    </citation>
    <scope>NUCLEOTIDE SEQUENCE [LARGE SCALE GENOMIC DNA]</scope>
    <source>
        <tissue evidence="1">Muscle</tissue>
    </source>
</reference>
<protein>
    <submittedName>
        <fullName evidence="1">Uncharacterized protein</fullName>
    </submittedName>
</protein>
<accession>A0A5B7JSB0</accession>
<dbReference type="Proteomes" id="UP000324222">
    <property type="component" value="Unassembled WGS sequence"/>
</dbReference>
<name>A0A5B7JSB0_PORTR</name>
<proteinExistence type="predicted"/>
<sequence>MARQHLVCPLPTVSCNQQPPLCWMAPLRP</sequence>
<evidence type="ECO:0000313" key="1">
    <source>
        <dbReference type="EMBL" id="MPC95948.1"/>
    </source>
</evidence>
<organism evidence="1 2">
    <name type="scientific">Portunus trituberculatus</name>
    <name type="common">Swimming crab</name>
    <name type="synonym">Neptunus trituberculatus</name>
    <dbReference type="NCBI Taxonomy" id="210409"/>
    <lineage>
        <taxon>Eukaryota</taxon>
        <taxon>Metazoa</taxon>
        <taxon>Ecdysozoa</taxon>
        <taxon>Arthropoda</taxon>
        <taxon>Crustacea</taxon>
        <taxon>Multicrustacea</taxon>
        <taxon>Malacostraca</taxon>
        <taxon>Eumalacostraca</taxon>
        <taxon>Eucarida</taxon>
        <taxon>Decapoda</taxon>
        <taxon>Pleocyemata</taxon>
        <taxon>Brachyura</taxon>
        <taxon>Eubrachyura</taxon>
        <taxon>Portunoidea</taxon>
        <taxon>Portunidae</taxon>
        <taxon>Portuninae</taxon>
        <taxon>Portunus</taxon>
    </lineage>
</organism>
<gene>
    <name evidence="1" type="ORF">E2C01_091178</name>
</gene>
<comment type="caution">
    <text evidence="1">The sequence shown here is derived from an EMBL/GenBank/DDBJ whole genome shotgun (WGS) entry which is preliminary data.</text>
</comment>
<keyword evidence="2" id="KW-1185">Reference proteome</keyword>
<dbReference type="EMBL" id="VSRR010104070">
    <property type="protein sequence ID" value="MPC95948.1"/>
    <property type="molecule type" value="Genomic_DNA"/>
</dbReference>
<evidence type="ECO:0000313" key="2">
    <source>
        <dbReference type="Proteomes" id="UP000324222"/>
    </source>
</evidence>
<dbReference type="AlphaFoldDB" id="A0A5B7JSB0"/>